<comment type="caution">
    <text evidence="9">The sequence shown here is derived from an EMBL/GenBank/DDBJ whole genome shotgun (WGS) entry which is preliminary data.</text>
</comment>
<keyword evidence="10" id="KW-1185">Reference proteome</keyword>
<accession>A0A7W8PV93</accession>
<evidence type="ECO:0000313" key="10">
    <source>
        <dbReference type="Proteomes" id="UP000592780"/>
    </source>
</evidence>
<dbReference type="EMBL" id="JACHDD010000005">
    <property type="protein sequence ID" value="MBB5425267.1"/>
    <property type="molecule type" value="Genomic_DNA"/>
</dbReference>
<dbReference type="InterPro" id="IPR036316">
    <property type="entry name" value="Pili_assmbl_chap_C_dom_sf"/>
</dbReference>
<dbReference type="RefSeq" id="WP_260185581.1">
    <property type="nucleotide sequence ID" value="NZ_JACHDD010000005.1"/>
</dbReference>
<comment type="subcellular location">
    <subcellularLocation>
        <location evidence="1">Periplasm</location>
    </subcellularLocation>
</comment>
<evidence type="ECO:0000313" key="9">
    <source>
        <dbReference type="EMBL" id="MBB5425267.1"/>
    </source>
</evidence>
<dbReference type="PRINTS" id="PR00969">
    <property type="entry name" value="CHAPERONPILI"/>
</dbReference>
<comment type="similarity">
    <text evidence="2">Belongs to the periplasmic pilus chaperone family.</text>
</comment>
<dbReference type="SUPFAM" id="SSF49584">
    <property type="entry name" value="Periplasmic chaperone C-domain"/>
    <property type="match status" value="1"/>
</dbReference>
<gene>
    <name evidence="9" type="ORF">HDG40_003421</name>
</gene>
<dbReference type="GO" id="GO:0071555">
    <property type="term" value="P:cell wall organization"/>
    <property type="evidence" value="ECO:0007669"/>
    <property type="project" value="InterPro"/>
</dbReference>
<evidence type="ECO:0000256" key="4">
    <source>
        <dbReference type="ARBA" id="ARBA00022764"/>
    </source>
</evidence>
<dbReference type="PANTHER" id="PTHR30251">
    <property type="entry name" value="PILUS ASSEMBLY CHAPERONE"/>
    <property type="match status" value="1"/>
</dbReference>
<evidence type="ECO:0000256" key="1">
    <source>
        <dbReference type="ARBA" id="ARBA00004418"/>
    </source>
</evidence>
<dbReference type="InterPro" id="IPR016147">
    <property type="entry name" value="Pili_assmbl_chaperone_N"/>
</dbReference>
<proteinExistence type="inferred from homology"/>
<evidence type="ECO:0000259" key="7">
    <source>
        <dbReference type="Pfam" id="PF00345"/>
    </source>
</evidence>
<feature type="domain" description="Pili assembly chaperone N-terminal" evidence="7">
    <location>
        <begin position="24"/>
        <end position="148"/>
    </location>
</feature>
<keyword evidence="3 6" id="KW-0732">Signal</keyword>
<feature type="chain" id="PRO_5030987031" evidence="6">
    <location>
        <begin position="24"/>
        <end position="257"/>
    </location>
</feature>
<dbReference type="PANTHER" id="PTHR30251:SF2">
    <property type="entry name" value="FIMBRIAL CHAPERONE YADV-RELATED"/>
    <property type="match status" value="1"/>
</dbReference>
<evidence type="ECO:0000256" key="5">
    <source>
        <dbReference type="ARBA" id="ARBA00023186"/>
    </source>
</evidence>
<reference evidence="9 10" key="1">
    <citation type="submission" date="2020-08" db="EMBL/GenBank/DDBJ databases">
        <title>Genomic Encyclopedia of Type Strains, Phase IV (KMG-V): Genome sequencing to study the core and pangenomes of soil and plant-associated prokaryotes.</title>
        <authorList>
            <person name="Whitman W."/>
        </authorList>
    </citation>
    <scope>NUCLEOTIDE SEQUENCE [LARGE SCALE GENOMIC DNA]</scope>
    <source>
        <strain evidence="9 10">JPY158</strain>
    </source>
</reference>
<feature type="signal peptide" evidence="6">
    <location>
        <begin position="1"/>
        <end position="23"/>
    </location>
</feature>
<dbReference type="Gene3D" id="2.60.40.10">
    <property type="entry name" value="Immunoglobulins"/>
    <property type="match status" value="2"/>
</dbReference>
<evidence type="ECO:0000256" key="2">
    <source>
        <dbReference type="ARBA" id="ARBA00007399"/>
    </source>
</evidence>
<dbReference type="GO" id="GO:0030288">
    <property type="term" value="C:outer membrane-bounded periplasmic space"/>
    <property type="evidence" value="ECO:0007669"/>
    <property type="project" value="InterPro"/>
</dbReference>
<organism evidence="9 10">
    <name type="scientific">Paraburkholderia atlantica</name>
    <dbReference type="NCBI Taxonomy" id="2654982"/>
    <lineage>
        <taxon>Bacteria</taxon>
        <taxon>Pseudomonadati</taxon>
        <taxon>Pseudomonadota</taxon>
        <taxon>Betaproteobacteria</taxon>
        <taxon>Burkholderiales</taxon>
        <taxon>Burkholderiaceae</taxon>
        <taxon>Paraburkholderia</taxon>
    </lineage>
</organism>
<dbReference type="InterPro" id="IPR001829">
    <property type="entry name" value="Pili_assmbl_chaperone_bac"/>
</dbReference>
<dbReference type="Pfam" id="PF00345">
    <property type="entry name" value="PapD_N"/>
    <property type="match status" value="1"/>
</dbReference>
<dbReference type="InterPro" id="IPR008962">
    <property type="entry name" value="PapD-like_sf"/>
</dbReference>
<feature type="domain" description="Pili assembly chaperone C-terminal" evidence="8">
    <location>
        <begin position="177"/>
        <end position="240"/>
    </location>
</feature>
<keyword evidence="4" id="KW-0574">Periplasm</keyword>
<dbReference type="SUPFAM" id="SSF49354">
    <property type="entry name" value="PapD-like"/>
    <property type="match status" value="1"/>
</dbReference>
<dbReference type="Pfam" id="PF02753">
    <property type="entry name" value="PapD_C"/>
    <property type="match status" value="1"/>
</dbReference>
<protein>
    <submittedName>
        <fullName evidence="9">Chaperone protein EcpD</fullName>
    </submittedName>
</protein>
<keyword evidence="5" id="KW-0143">Chaperone</keyword>
<name>A0A7W8PV93_PARAM</name>
<dbReference type="InterPro" id="IPR013783">
    <property type="entry name" value="Ig-like_fold"/>
</dbReference>
<sequence>MAVRTNVLAAAAALWLGSGAADASVVINGTRLVYGASDREITVRLDNVGDDPALVQLWLDTGNPRLLPDAIEVPFTLSPPLFRLDPGKGQSVRLIYTQDALPQHRESLFWFNVLEVPPITAPADGAERNVLRLALRSRIKLFFRPTELAGRADEAPSKISWKFVSKREAGGYVLEATNPTPYHVTFTQIVAKAGSDTWTDDKGGMIDPGATRNYDVGNVTSLPGAPLHVDYKFLNDYGAGVPGQYRPRSAPPPVAPP</sequence>
<dbReference type="InterPro" id="IPR016148">
    <property type="entry name" value="Pili_assmbl_chaperone_C"/>
</dbReference>
<evidence type="ECO:0000256" key="6">
    <source>
        <dbReference type="SAM" id="SignalP"/>
    </source>
</evidence>
<dbReference type="Proteomes" id="UP000592780">
    <property type="component" value="Unassembled WGS sequence"/>
</dbReference>
<evidence type="ECO:0000256" key="3">
    <source>
        <dbReference type="ARBA" id="ARBA00022729"/>
    </source>
</evidence>
<evidence type="ECO:0000259" key="8">
    <source>
        <dbReference type="Pfam" id="PF02753"/>
    </source>
</evidence>
<dbReference type="AlphaFoldDB" id="A0A7W8PV93"/>
<dbReference type="InterPro" id="IPR050643">
    <property type="entry name" value="Periplasmic_pilus_chap"/>
</dbReference>